<reference evidence="1" key="1">
    <citation type="journal article" date="2020" name="Stud. Mycol.">
        <title>101 Dothideomycetes genomes: a test case for predicting lifestyles and emergence of pathogens.</title>
        <authorList>
            <person name="Haridas S."/>
            <person name="Albert R."/>
            <person name="Binder M."/>
            <person name="Bloem J."/>
            <person name="Labutti K."/>
            <person name="Salamov A."/>
            <person name="Andreopoulos B."/>
            <person name="Baker S."/>
            <person name="Barry K."/>
            <person name="Bills G."/>
            <person name="Bluhm B."/>
            <person name="Cannon C."/>
            <person name="Castanera R."/>
            <person name="Culley D."/>
            <person name="Daum C."/>
            <person name="Ezra D."/>
            <person name="Gonzalez J."/>
            <person name="Henrissat B."/>
            <person name="Kuo A."/>
            <person name="Liang C."/>
            <person name="Lipzen A."/>
            <person name="Lutzoni F."/>
            <person name="Magnuson J."/>
            <person name="Mondo S."/>
            <person name="Nolan M."/>
            <person name="Ohm R."/>
            <person name="Pangilinan J."/>
            <person name="Park H.-J."/>
            <person name="Ramirez L."/>
            <person name="Alfaro M."/>
            <person name="Sun H."/>
            <person name="Tritt A."/>
            <person name="Yoshinaga Y."/>
            <person name="Zwiers L.-H."/>
            <person name="Turgeon B."/>
            <person name="Goodwin S."/>
            <person name="Spatafora J."/>
            <person name="Crous P."/>
            <person name="Grigoriev I."/>
        </authorList>
    </citation>
    <scope>NUCLEOTIDE SEQUENCE</scope>
    <source>
        <strain evidence="1">ATCC 200398</strain>
    </source>
</reference>
<dbReference type="EMBL" id="MU003515">
    <property type="protein sequence ID" value="KAF2468583.1"/>
    <property type="molecule type" value="Genomic_DNA"/>
</dbReference>
<comment type="caution">
    <text evidence="1">The sequence shown here is derived from an EMBL/GenBank/DDBJ whole genome shotgun (WGS) entry which is preliminary data.</text>
</comment>
<accession>A0ACB6QNL5</accession>
<dbReference type="Proteomes" id="UP000799755">
    <property type="component" value="Unassembled WGS sequence"/>
</dbReference>
<protein>
    <submittedName>
        <fullName evidence="1">Uncharacterized protein</fullName>
    </submittedName>
</protein>
<keyword evidence="2" id="KW-1185">Reference proteome</keyword>
<evidence type="ECO:0000313" key="2">
    <source>
        <dbReference type="Proteomes" id="UP000799755"/>
    </source>
</evidence>
<gene>
    <name evidence="1" type="ORF">BDR25DRAFT_55989</name>
</gene>
<evidence type="ECO:0000313" key="1">
    <source>
        <dbReference type="EMBL" id="KAF2468583.1"/>
    </source>
</evidence>
<organism evidence="1 2">
    <name type="scientific">Lindgomyces ingoldianus</name>
    <dbReference type="NCBI Taxonomy" id="673940"/>
    <lineage>
        <taxon>Eukaryota</taxon>
        <taxon>Fungi</taxon>
        <taxon>Dikarya</taxon>
        <taxon>Ascomycota</taxon>
        <taxon>Pezizomycotina</taxon>
        <taxon>Dothideomycetes</taxon>
        <taxon>Pleosporomycetidae</taxon>
        <taxon>Pleosporales</taxon>
        <taxon>Lindgomycetaceae</taxon>
        <taxon>Lindgomyces</taxon>
    </lineage>
</organism>
<sequence>MSRSNSCPSRSPSTSSYRHSSSNSPLFVNLTHNSSQLFNFTIISLHPADVANIDNTEEVVFLQVAPGGTPVYYLVLITSARVSLPSTQSRSSSRLQPSPYPRLLSQPQRALPADPSVRPRPQTCRPSNSRPRGAPPPFFADTSPPSYQEKDPYRHHWQRGLARTRKQVLDFWNLVWRILKRIANDGLEILQLLFCAPYMVNRERYMVI</sequence>
<proteinExistence type="predicted"/>
<name>A0ACB6QNL5_9PLEO</name>